<dbReference type="GO" id="GO:0008033">
    <property type="term" value="P:tRNA processing"/>
    <property type="evidence" value="ECO:0007669"/>
    <property type="project" value="UniProtKB-KW"/>
</dbReference>
<accession>A0A6V7RW89</accession>
<proteinExistence type="predicted"/>
<sequence length="902" mass="107205">MFFSLTLLYAIWWVPFVINKKIIFDQNAKKINSQYYIKNYIRKNVFDEKNKIRKKILKYNKEKFENKTFDTHPNCCNDSNACKNEYYKSHIEKIYNDLNSLATKNDKINYIIQAGNKDCKDYYIPIDRAKFTNKNIFDHTKKQKCYINELGSNVQYVYIDKCNSNVYLGVDIERRCLENEEIKPTYHDKPNKIPKLASFEILLSNNEERNEKKKIVDLLKMNDISGIQKIMKRESLLINEKINYYITIDGGSDNIVLSNFLYMLLKGINKLDLHFFLDIDFKKIASDFKNMFEIYFNTEHIVNHIYKQICKFFLKINETESLKKKEKSNILSNFDINKYEMKLDFTKDMKIYCYPKVAHMLSGGIDSLMALLLLEKKKFYVDNFYFNFAHYDCSKNDLTYVKNICKNRNNLYIININNEYYENVFLPMLKSYSKGEVPNPDIVCNKKIKYNFLLKTIKSMSKLKGKNFNYSYISTGHYAMISTNDTQNCNNIFNNNFPYIKGKMENKKKKKRYKLIVSSDLKKDQTFFLSSFSEKQLSKFLFPLGLYNKNYIKMFMKKNNITNYNPNETKGLCLYGNVDMHSLLRLYFKTGECNNTEKGCNDLQISSNSESIHSESVHSESSERVKKRGLDVQVSGVDLHRFKKNDIKNFNLNYVNYIINIDDGIVMEKNSDIHLYTIGQNKHITTYIHDLYINRFQNKKNEKNMFSSCQWTVVYKKILPKGIQTNEETPIMENFIYVTKNYYDKKFDIIKKKCKLKNIKWIEQCDNDDIPTYLKKKIIKNKDGKIKSSVIIFVKIRNNEKIKKAKLIFDKNNKEAYLELENPDIGLSPGQIITFYLPFIIKKNKQTQYIYNLDKYLHFPIYYHCIGTAKIKNQYLNIGIYKRIMEIHKKNNLTLFERLLNR</sequence>
<keyword evidence="6" id="KW-0694">RNA-binding</keyword>
<organism evidence="9 10">
    <name type="scientific">Plasmodium vinckei lentum</name>
    <dbReference type="NCBI Taxonomy" id="138297"/>
    <lineage>
        <taxon>Eukaryota</taxon>
        <taxon>Sar</taxon>
        <taxon>Alveolata</taxon>
        <taxon>Apicomplexa</taxon>
        <taxon>Aconoidasida</taxon>
        <taxon>Haemosporida</taxon>
        <taxon>Plasmodiidae</taxon>
        <taxon>Plasmodium</taxon>
        <taxon>Plasmodium (Vinckeia)</taxon>
    </lineage>
</organism>
<dbReference type="Gene3D" id="3.40.50.620">
    <property type="entry name" value="HUPs"/>
    <property type="match status" value="1"/>
</dbReference>
<dbReference type="VEuPathDB" id="PlasmoDB:PVLDE_0500450"/>
<reference evidence="9 10" key="1">
    <citation type="submission" date="2020-08" db="EMBL/GenBank/DDBJ databases">
        <authorList>
            <person name="Ramaprasad A."/>
        </authorList>
    </citation>
    <scope>NUCLEOTIDE SEQUENCE [LARGE SCALE GENOMIC DNA]</scope>
</reference>
<evidence type="ECO:0000256" key="8">
    <source>
        <dbReference type="SAM" id="SignalP"/>
    </source>
</evidence>
<dbReference type="PANTHER" id="PTHR43052:SF1">
    <property type="entry name" value="TRNA-5-TAURINOMETHYLURIDINE 2-SULFURTRANSFERASE"/>
    <property type="match status" value="1"/>
</dbReference>
<protein>
    <submittedName>
        <fullName evidence="9">tRNA methyltransferase, putative</fullName>
    </submittedName>
</protein>
<keyword evidence="4" id="KW-0547">Nucleotide-binding</keyword>
<evidence type="ECO:0000256" key="6">
    <source>
        <dbReference type="ARBA" id="ARBA00022884"/>
    </source>
</evidence>
<dbReference type="GO" id="GO:0032259">
    <property type="term" value="P:methylation"/>
    <property type="evidence" value="ECO:0007669"/>
    <property type="project" value="UniProtKB-KW"/>
</dbReference>
<dbReference type="GO" id="GO:0000049">
    <property type="term" value="F:tRNA binding"/>
    <property type="evidence" value="ECO:0007669"/>
    <property type="project" value="UniProtKB-KW"/>
</dbReference>
<keyword evidence="9" id="KW-0489">Methyltransferase</keyword>
<evidence type="ECO:0000256" key="2">
    <source>
        <dbReference type="ARBA" id="ARBA00022679"/>
    </source>
</evidence>
<evidence type="ECO:0000313" key="9">
    <source>
        <dbReference type="EMBL" id="CAD2086781.1"/>
    </source>
</evidence>
<feature type="signal peptide" evidence="8">
    <location>
        <begin position="1"/>
        <end position="19"/>
    </location>
</feature>
<evidence type="ECO:0000256" key="5">
    <source>
        <dbReference type="ARBA" id="ARBA00022840"/>
    </source>
</evidence>
<dbReference type="Pfam" id="PF03054">
    <property type="entry name" value="tRNA_Me_trans"/>
    <property type="match status" value="1"/>
</dbReference>
<dbReference type="EMBL" id="LR865367">
    <property type="protein sequence ID" value="CAD2086781.1"/>
    <property type="molecule type" value="Genomic_DNA"/>
</dbReference>
<dbReference type="AlphaFoldDB" id="A0A6V7RW89"/>
<keyword evidence="1" id="KW-0820">tRNA-binding</keyword>
<name>A0A6V7RW89_PLAVN</name>
<evidence type="ECO:0000256" key="3">
    <source>
        <dbReference type="ARBA" id="ARBA00022694"/>
    </source>
</evidence>
<keyword evidence="8" id="KW-0732">Signal</keyword>
<dbReference type="InterPro" id="IPR051305">
    <property type="entry name" value="tRNA_2-thiouridylase_MnmA"/>
</dbReference>
<dbReference type="PANTHER" id="PTHR43052">
    <property type="match status" value="1"/>
</dbReference>
<evidence type="ECO:0000256" key="4">
    <source>
        <dbReference type="ARBA" id="ARBA00022741"/>
    </source>
</evidence>
<dbReference type="InterPro" id="IPR014729">
    <property type="entry name" value="Rossmann-like_a/b/a_fold"/>
</dbReference>
<evidence type="ECO:0000256" key="1">
    <source>
        <dbReference type="ARBA" id="ARBA00022555"/>
    </source>
</evidence>
<evidence type="ECO:0000256" key="7">
    <source>
        <dbReference type="ARBA" id="ARBA00023157"/>
    </source>
</evidence>
<evidence type="ECO:0000313" key="10">
    <source>
        <dbReference type="Proteomes" id="UP000515308"/>
    </source>
</evidence>
<keyword evidence="5" id="KW-0067">ATP-binding</keyword>
<gene>
    <name evidence="9" type="ORF">PVLDE_0500450</name>
</gene>
<dbReference type="Proteomes" id="UP000515308">
    <property type="component" value="Chromosome PVLDE_05"/>
</dbReference>
<keyword evidence="3" id="KW-0819">tRNA processing</keyword>
<feature type="chain" id="PRO_5027742892" evidence="8">
    <location>
        <begin position="20"/>
        <end position="902"/>
    </location>
</feature>
<keyword evidence="7" id="KW-1015">Disulfide bond</keyword>
<dbReference type="SUPFAM" id="SSF52402">
    <property type="entry name" value="Adenine nucleotide alpha hydrolases-like"/>
    <property type="match status" value="1"/>
</dbReference>
<dbReference type="GO" id="GO:0005524">
    <property type="term" value="F:ATP binding"/>
    <property type="evidence" value="ECO:0007669"/>
    <property type="project" value="UniProtKB-KW"/>
</dbReference>
<keyword evidence="2 9" id="KW-0808">Transferase</keyword>
<dbReference type="GO" id="GO:0008168">
    <property type="term" value="F:methyltransferase activity"/>
    <property type="evidence" value="ECO:0007669"/>
    <property type="project" value="UniProtKB-KW"/>
</dbReference>